<dbReference type="InterPro" id="IPR035681">
    <property type="entry name" value="ComA-like_MBL"/>
</dbReference>
<evidence type="ECO:0000256" key="5">
    <source>
        <dbReference type="ARBA" id="ARBA00023136"/>
    </source>
</evidence>
<feature type="transmembrane region" description="Helical" evidence="9">
    <location>
        <begin position="342"/>
        <end position="361"/>
    </location>
</feature>
<feature type="transmembrane region" description="Helical" evidence="9">
    <location>
        <begin position="273"/>
        <end position="290"/>
    </location>
</feature>
<comment type="caution">
    <text evidence="11">The sequence shown here is derived from an EMBL/GenBank/DDBJ whole genome shotgun (WGS) entry which is preliminary data.</text>
</comment>
<dbReference type="InterPro" id="IPR025405">
    <property type="entry name" value="DUF4131"/>
</dbReference>
<dbReference type="InterPro" id="IPR004477">
    <property type="entry name" value="ComEC_N"/>
</dbReference>
<evidence type="ECO:0000313" key="12">
    <source>
        <dbReference type="Proteomes" id="UP001519343"/>
    </source>
</evidence>
<dbReference type="SMART" id="SM00849">
    <property type="entry name" value="Lactamase_B"/>
    <property type="match status" value="1"/>
</dbReference>
<comment type="function">
    <text evidence="7">Counteracts the endogenous Pycsar antiviral defense system. Phosphodiesterase that enables metal-dependent hydrolysis of host cyclic nucleotide Pycsar defense signals such as cCMP and cUMP.</text>
</comment>
<evidence type="ECO:0000256" key="7">
    <source>
        <dbReference type="ARBA" id="ARBA00034301"/>
    </source>
</evidence>
<dbReference type="Gene3D" id="3.60.15.10">
    <property type="entry name" value="Ribonuclease Z/Hydroxyacylglutathione hydrolase-like"/>
    <property type="match status" value="1"/>
</dbReference>
<dbReference type="InterPro" id="IPR036866">
    <property type="entry name" value="RibonucZ/Hydroxyglut_hydro"/>
</dbReference>
<accession>A0ABS4GJR2</accession>
<evidence type="ECO:0000256" key="2">
    <source>
        <dbReference type="ARBA" id="ARBA00022475"/>
    </source>
</evidence>
<reference evidence="11 12" key="1">
    <citation type="submission" date="2021-03" db="EMBL/GenBank/DDBJ databases">
        <title>Genomic Encyclopedia of Type Strains, Phase IV (KMG-IV): sequencing the most valuable type-strain genomes for metagenomic binning, comparative biology and taxonomic classification.</title>
        <authorList>
            <person name="Goeker M."/>
        </authorList>
    </citation>
    <scope>NUCLEOTIDE SEQUENCE [LARGE SCALE GENOMIC DNA]</scope>
    <source>
        <strain evidence="11 12">DSM 24738</strain>
    </source>
</reference>
<feature type="transmembrane region" description="Helical" evidence="9">
    <location>
        <begin position="52"/>
        <end position="69"/>
    </location>
</feature>
<name>A0ABS4GJR2_9BACL</name>
<dbReference type="CDD" id="cd07731">
    <property type="entry name" value="ComA-like_MBL-fold"/>
    <property type="match status" value="1"/>
</dbReference>
<feature type="transmembrane region" description="Helical" evidence="9">
    <location>
        <begin position="373"/>
        <end position="393"/>
    </location>
</feature>
<dbReference type="NCBIfam" id="TIGR00361">
    <property type="entry name" value="ComEC_Rec2"/>
    <property type="match status" value="1"/>
</dbReference>
<feature type="transmembrane region" description="Helical" evidence="9">
    <location>
        <begin position="29"/>
        <end position="45"/>
    </location>
</feature>
<keyword evidence="4 9" id="KW-1133">Transmembrane helix</keyword>
<organism evidence="11 12">
    <name type="scientific">Ammoniphilus resinae</name>
    <dbReference type="NCBI Taxonomy" id="861532"/>
    <lineage>
        <taxon>Bacteria</taxon>
        <taxon>Bacillati</taxon>
        <taxon>Bacillota</taxon>
        <taxon>Bacilli</taxon>
        <taxon>Bacillales</taxon>
        <taxon>Paenibacillaceae</taxon>
        <taxon>Aneurinibacillus group</taxon>
        <taxon>Ammoniphilus</taxon>
    </lineage>
</organism>
<dbReference type="RefSeq" id="WP_209808514.1">
    <property type="nucleotide sequence ID" value="NZ_JAGGKT010000001.1"/>
</dbReference>
<dbReference type="NCBIfam" id="TIGR00360">
    <property type="entry name" value="ComEC_N-term"/>
    <property type="match status" value="1"/>
</dbReference>
<dbReference type="InterPro" id="IPR001279">
    <property type="entry name" value="Metallo-B-lactamas"/>
</dbReference>
<gene>
    <name evidence="11" type="ORF">J2Z37_000485</name>
</gene>
<dbReference type="Proteomes" id="UP001519343">
    <property type="component" value="Unassembled WGS sequence"/>
</dbReference>
<feature type="transmembrane region" description="Helical" evidence="9">
    <location>
        <begin position="320"/>
        <end position="336"/>
    </location>
</feature>
<comment type="catalytic activity">
    <reaction evidence="8">
        <text>3',5'-cyclic UMP + H2O = UMP + H(+)</text>
        <dbReference type="Rhea" id="RHEA:70575"/>
        <dbReference type="ChEBI" id="CHEBI:15377"/>
        <dbReference type="ChEBI" id="CHEBI:15378"/>
        <dbReference type="ChEBI" id="CHEBI:57865"/>
        <dbReference type="ChEBI" id="CHEBI:184387"/>
    </reaction>
    <physiologicalReaction direction="left-to-right" evidence="8">
        <dbReference type="Rhea" id="RHEA:70576"/>
    </physiologicalReaction>
</comment>
<feature type="transmembrane region" description="Helical" evidence="9">
    <location>
        <begin position="405"/>
        <end position="427"/>
    </location>
</feature>
<keyword evidence="5 9" id="KW-0472">Membrane</keyword>
<protein>
    <submittedName>
        <fullName evidence="11">Competence protein ComEC</fullName>
    </submittedName>
</protein>
<dbReference type="InterPro" id="IPR052159">
    <property type="entry name" value="Competence_DNA_uptake"/>
</dbReference>
<evidence type="ECO:0000256" key="3">
    <source>
        <dbReference type="ARBA" id="ARBA00022692"/>
    </source>
</evidence>
<feature type="transmembrane region" description="Helical" evidence="9">
    <location>
        <begin position="7"/>
        <end position="23"/>
    </location>
</feature>
<evidence type="ECO:0000256" key="8">
    <source>
        <dbReference type="ARBA" id="ARBA00048505"/>
    </source>
</evidence>
<evidence type="ECO:0000313" key="11">
    <source>
        <dbReference type="EMBL" id="MBP1930498.1"/>
    </source>
</evidence>
<keyword evidence="3 9" id="KW-0812">Transmembrane</keyword>
<keyword evidence="2" id="KW-1003">Cell membrane</keyword>
<feature type="transmembrane region" description="Helical" evidence="9">
    <location>
        <begin position="469"/>
        <end position="485"/>
    </location>
</feature>
<evidence type="ECO:0000256" key="9">
    <source>
        <dbReference type="SAM" id="Phobius"/>
    </source>
</evidence>
<keyword evidence="12" id="KW-1185">Reference proteome</keyword>
<feature type="transmembrane region" description="Helical" evidence="9">
    <location>
        <begin position="492"/>
        <end position="510"/>
    </location>
</feature>
<comment type="subcellular location">
    <subcellularLocation>
        <location evidence="1">Cell membrane</location>
        <topology evidence="1">Multi-pass membrane protein</topology>
    </subcellularLocation>
</comment>
<evidence type="ECO:0000256" key="4">
    <source>
        <dbReference type="ARBA" id="ARBA00022989"/>
    </source>
</evidence>
<evidence type="ECO:0000259" key="10">
    <source>
        <dbReference type="SMART" id="SM00849"/>
    </source>
</evidence>
<dbReference type="EMBL" id="JAGGKT010000001">
    <property type="protein sequence ID" value="MBP1930498.1"/>
    <property type="molecule type" value="Genomic_DNA"/>
</dbReference>
<evidence type="ECO:0000256" key="6">
    <source>
        <dbReference type="ARBA" id="ARBA00034221"/>
    </source>
</evidence>
<dbReference type="PANTHER" id="PTHR30619">
    <property type="entry name" value="DNA INTERNALIZATION/COMPETENCE PROTEIN COMEC/REC2"/>
    <property type="match status" value="1"/>
</dbReference>
<comment type="catalytic activity">
    <reaction evidence="6">
        <text>3',5'-cyclic CMP + H2O = CMP + H(+)</text>
        <dbReference type="Rhea" id="RHEA:72675"/>
        <dbReference type="ChEBI" id="CHEBI:15377"/>
        <dbReference type="ChEBI" id="CHEBI:15378"/>
        <dbReference type="ChEBI" id="CHEBI:58003"/>
        <dbReference type="ChEBI" id="CHEBI:60377"/>
    </reaction>
    <physiologicalReaction direction="left-to-right" evidence="6">
        <dbReference type="Rhea" id="RHEA:72676"/>
    </physiologicalReaction>
</comment>
<dbReference type="Pfam" id="PF03772">
    <property type="entry name" value="Competence"/>
    <property type="match status" value="1"/>
</dbReference>
<dbReference type="PANTHER" id="PTHR30619:SF1">
    <property type="entry name" value="RECOMBINATION PROTEIN 2"/>
    <property type="match status" value="1"/>
</dbReference>
<dbReference type="Pfam" id="PF00753">
    <property type="entry name" value="Lactamase_B"/>
    <property type="match status" value="1"/>
</dbReference>
<dbReference type="SUPFAM" id="SSF56281">
    <property type="entry name" value="Metallo-hydrolase/oxidoreductase"/>
    <property type="match status" value="1"/>
</dbReference>
<feature type="transmembrane region" description="Helical" evidence="9">
    <location>
        <begin position="241"/>
        <end position="266"/>
    </location>
</feature>
<feature type="domain" description="Metallo-beta-lactamase" evidence="10">
    <location>
        <begin position="524"/>
        <end position="735"/>
    </location>
</feature>
<dbReference type="InterPro" id="IPR004797">
    <property type="entry name" value="Competence_ComEC/Rec2"/>
</dbReference>
<sequence>MARRPVYWLSLMFTGGIVFSHFFSMGDPFRYLLILLFPGIWMLIRRQNFSECILLFLFLMLGASYYDLLEKLNDTTLIDEGKTVEMTGTIRSEPKVDGNLLTFKLHLAQFDQQEAEEIVICQVYLQSKQDQEMANDLNRGSFVRIKGKLTAPEPARNPNAFDYKQYLYHQRIHWIIQTSSAPQVIKDPPPFQFDTLLSSIQNYLSHSVERTFPEKITPLVKGILLGNRDDIDPSLINAYSIFGLLHILAISGLHMTILSGGALAFLRIIGLTRESSLLLTCAFIPLYVLLTGASPSIVRSGIMAVIFLLGNFLRKPVDGLNIWGASLLSMLFYNPYQLWDIGFQLSFLVTWGLIVFVPIFYPHPPNVKVPFRLMICVTMIAQLVSLPVLIYYFSQFSFWSPLANFFLVPFFSLMIIPVGFASFLIGLIHPGFAYLMAKVLAELWNLINQVVVNLSRFTWTNYYVEKPSFLWLVVYYFVLLSRLWIMKKWIKFWWTSITLLIAFQCIAIPINRQNLVVTILDVGQGDAIVVELPNRKVYLIDGGGAAIAPRQSWQKKKKPFDAGQNVIVPFLKSKGINRIEKIIVTHGDLDHIGGLLSIIQAVGVGSVLVNGLPPGSQEERDLFKSIESKKIPVHKVYKGLKWHDNKSVVWTILNPDPRHPMSSDNNNSVVILLEAWGFRLLFTGDLEAEGENILLPYIIERVDVLKVAHHGSQTSTTDQWVKQVHPSVSVISVGRKNRFGHPHHEPLERLAAIGSHIERTDDNGAITIEIKKGELVVSSQLQPKKYVIRQ</sequence>
<proteinExistence type="predicted"/>
<evidence type="ECO:0000256" key="1">
    <source>
        <dbReference type="ARBA" id="ARBA00004651"/>
    </source>
</evidence>
<dbReference type="Pfam" id="PF13567">
    <property type="entry name" value="DUF4131"/>
    <property type="match status" value="1"/>
</dbReference>